<dbReference type="STRING" id="608538.HTH_0617"/>
<evidence type="ECO:0000313" key="1">
    <source>
        <dbReference type="EMBL" id="BAI69079.1"/>
    </source>
</evidence>
<accession>D3DGX7</accession>
<gene>
    <name evidence="1" type="ordered locus">HTH_0617</name>
</gene>
<protein>
    <submittedName>
        <fullName evidence="1">Uncharacterized protein</fullName>
    </submittedName>
</protein>
<dbReference type="Proteomes" id="UP000002574">
    <property type="component" value="Chromosome"/>
</dbReference>
<sequence>MQDTLKIFYRVITDYTDIRWAKTRDDLISKIIKVLRAFGEGKTPEEVIKEKALSTEVEGSLNYLYDFVQGHREELDRLINALSLFLKSPAPCKMRIIKLTEVFVEDRRAAQEGNL</sequence>
<dbReference type="RefSeq" id="WP_012963261.1">
    <property type="nucleotide sequence ID" value="NC_013799.1"/>
</dbReference>
<dbReference type="KEGG" id="hte:Hydth_0616"/>
<name>D3DGX7_HYDTT</name>
<proteinExistence type="predicted"/>
<evidence type="ECO:0000313" key="2">
    <source>
        <dbReference type="Proteomes" id="UP000002574"/>
    </source>
</evidence>
<dbReference type="KEGG" id="hth:HTH_0617"/>
<dbReference type="EMBL" id="AP011112">
    <property type="protein sequence ID" value="BAI69079.1"/>
    <property type="molecule type" value="Genomic_DNA"/>
</dbReference>
<dbReference type="OrthoDB" id="14941at2"/>
<organism evidence="1 2">
    <name type="scientific">Hydrogenobacter thermophilus (strain DSM 6534 / IAM 12695 / TK-6)</name>
    <dbReference type="NCBI Taxonomy" id="608538"/>
    <lineage>
        <taxon>Bacteria</taxon>
        <taxon>Pseudomonadati</taxon>
        <taxon>Aquificota</taxon>
        <taxon>Aquificia</taxon>
        <taxon>Aquificales</taxon>
        <taxon>Aquificaceae</taxon>
        <taxon>Hydrogenobacter</taxon>
    </lineage>
</organism>
<keyword evidence="2" id="KW-1185">Reference proteome</keyword>
<reference evidence="1 2" key="1">
    <citation type="journal article" date="2010" name="J. Bacteriol.">
        <title>Complete genome sequence of the thermophilic, obligately chemolithoautotrophic hydrogen-oxidizing bacterium Hydrogenobacter thermophilus TK-6.</title>
        <authorList>
            <person name="Arai H."/>
            <person name="Kanbe H."/>
            <person name="Ishii M."/>
            <person name="Igarashi Y."/>
        </authorList>
    </citation>
    <scope>NUCLEOTIDE SEQUENCE [LARGE SCALE GENOMIC DNA]</scope>
    <source>
        <strain evidence="2">DSM 6534 / IAM 12695 / TK-6</strain>
    </source>
</reference>
<dbReference type="AlphaFoldDB" id="D3DGX7"/>